<dbReference type="eggNOG" id="KOG0385">
    <property type="taxonomic scope" value="Eukaryota"/>
</dbReference>
<gene>
    <name evidence="12" type="ORF">AMSG_11850</name>
</gene>
<dbReference type="PROSITE" id="PS51194">
    <property type="entry name" value="HELICASE_CTER"/>
    <property type="match status" value="1"/>
</dbReference>
<feature type="region of interest" description="Disordered" evidence="9">
    <location>
        <begin position="55"/>
        <end position="148"/>
    </location>
</feature>
<dbReference type="SUPFAM" id="SSF52540">
    <property type="entry name" value="P-loop containing nucleoside triphosphate hydrolases"/>
    <property type="match status" value="2"/>
</dbReference>
<dbReference type="Pfam" id="PF00271">
    <property type="entry name" value="Helicase_C"/>
    <property type="match status" value="1"/>
</dbReference>
<dbReference type="PROSITE" id="PS51192">
    <property type="entry name" value="HELICASE_ATP_BIND_1"/>
    <property type="match status" value="1"/>
</dbReference>
<dbReference type="EMBL" id="GL349453">
    <property type="protein sequence ID" value="KNC49139.1"/>
    <property type="molecule type" value="Genomic_DNA"/>
</dbReference>
<feature type="domain" description="Helicase C-terminal" evidence="11">
    <location>
        <begin position="455"/>
        <end position="604"/>
    </location>
</feature>
<sequence>MATTAATPQSQMEAFHAELDAQKLLRLRFLLHKTQLYSTFLASKLVAPVVTAMGGAAADEARPRPATETNPTAGPATSKKRTRAQPKRAKGLGGVSRVDSTGKLGKTGKSGESCQSGESSELGESSSSKSVAAVGAAPRLAPPPTFRGSLRGYQEQGLHWLVSLYENGLNGILADEMGLGKTVQTIALLAHLAHHGVPGPFLVVVPLSTLSNWMRELAQFAPGLSVLRHHGEKEERAAAYAKARRSGVDVVVTTYEIAMRDAKILTRAPWKYLVVDEGHRLKNMNCLLLRKLKAFPAANRLLLTGTPLQNSLAELWSLLNFLLPALFDDVDAFEEWFNLDPEAGLNDATRDVLAKLHAILAPFLLRRLKAEVALELPAKSEVLVYAPLSAGQAELYASNGDAPRLRALLQASAASSRAGERKKFTSLNNAFMQLRKVTNHPYLLDYPLTPDGQLHITEELVAASGKMVVFDALMTKMLDILHDYCWLRGHEFRRIDGSVKHDERDAAIADFNAPNSRVHLFLISTRAGGLGINLTSADTVIIFDSDLNPQMDLQAQDRCHRIGQDKPVIVYRLCAADTVEATILERAARKRRLERLVIAQERFKGIRARAAGPRTNGENGDASNTLTATEDDTSTTATSAGDSDADDVESESGPRLEHETLADAIAVLANREAVTSLEVGSHSAYFRVVDD</sequence>
<feature type="compositionally biased region" description="Low complexity" evidence="9">
    <location>
        <begin position="110"/>
        <end position="130"/>
    </location>
</feature>
<dbReference type="CDD" id="cd18793">
    <property type="entry name" value="SF2_C_SNF"/>
    <property type="match status" value="1"/>
</dbReference>
<dbReference type="GO" id="GO:0004386">
    <property type="term" value="F:helicase activity"/>
    <property type="evidence" value="ECO:0007669"/>
    <property type="project" value="UniProtKB-KW"/>
</dbReference>
<dbReference type="SMART" id="SM00490">
    <property type="entry name" value="HELICc"/>
    <property type="match status" value="1"/>
</dbReference>
<evidence type="ECO:0000256" key="3">
    <source>
        <dbReference type="ARBA" id="ARBA00022741"/>
    </source>
</evidence>
<keyword evidence="8" id="KW-0539">Nucleus</keyword>
<dbReference type="GO" id="GO:0016787">
    <property type="term" value="F:hydrolase activity"/>
    <property type="evidence" value="ECO:0007669"/>
    <property type="project" value="UniProtKB-KW"/>
</dbReference>
<protein>
    <submittedName>
        <fullName evidence="12">Uncharacterized protein</fullName>
    </submittedName>
</protein>
<keyword evidence="3" id="KW-0547">Nucleotide-binding</keyword>
<evidence type="ECO:0000259" key="11">
    <source>
        <dbReference type="PROSITE" id="PS51194"/>
    </source>
</evidence>
<dbReference type="AlphaFoldDB" id="A0A0L0D9X3"/>
<comment type="subcellular location">
    <subcellularLocation>
        <location evidence="1">Nucleus</location>
    </subcellularLocation>
</comment>
<dbReference type="GeneID" id="25569765"/>
<keyword evidence="5" id="KW-0347">Helicase</keyword>
<evidence type="ECO:0000256" key="4">
    <source>
        <dbReference type="ARBA" id="ARBA00022801"/>
    </source>
</evidence>
<feature type="domain" description="Helicase ATP-binding" evidence="10">
    <location>
        <begin position="162"/>
        <end position="325"/>
    </location>
</feature>
<evidence type="ECO:0000256" key="6">
    <source>
        <dbReference type="ARBA" id="ARBA00022840"/>
    </source>
</evidence>
<dbReference type="Gene3D" id="3.40.50.10810">
    <property type="entry name" value="Tandem AAA-ATPase domain"/>
    <property type="match status" value="1"/>
</dbReference>
<dbReference type="SMART" id="SM00487">
    <property type="entry name" value="DEXDc"/>
    <property type="match status" value="1"/>
</dbReference>
<feature type="compositionally biased region" description="Basic residues" evidence="9">
    <location>
        <begin position="78"/>
        <end position="90"/>
    </location>
</feature>
<evidence type="ECO:0000256" key="9">
    <source>
        <dbReference type="SAM" id="MobiDB-lite"/>
    </source>
</evidence>
<organism evidence="12 13">
    <name type="scientific">Thecamonas trahens ATCC 50062</name>
    <dbReference type="NCBI Taxonomy" id="461836"/>
    <lineage>
        <taxon>Eukaryota</taxon>
        <taxon>Apusozoa</taxon>
        <taxon>Apusomonadida</taxon>
        <taxon>Apusomonadidae</taxon>
        <taxon>Thecamonas</taxon>
    </lineage>
</organism>
<evidence type="ECO:0000313" key="13">
    <source>
        <dbReference type="Proteomes" id="UP000054408"/>
    </source>
</evidence>
<comment type="similarity">
    <text evidence="2">Belongs to the SNF2/RAD54 helicase family.</text>
</comment>
<dbReference type="Gene3D" id="3.40.50.300">
    <property type="entry name" value="P-loop containing nucleotide triphosphate hydrolases"/>
    <property type="match status" value="1"/>
</dbReference>
<dbReference type="OrthoDB" id="5857104at2759"/>
<dbReference type="InterPro" id="IPR014001">
    <property type="entry name" value="Helicase_ATP-bd"/>
</dbReference>
<dbReference type="FunFam" id="3.40.50.10810:FF:000015">
    <property type="entry name" value="lymphoid-specific helicase isoform X1"/>
    <property type="match status" value="1"/>
</dbReference>
<dbReference type="InterPro" id="IPR038718">
    <property type="entry name" value="SNF2-like_sf"/>
</dbReference>
<feature type="compositionally biased region" description="Polar residues" evidence="9">
    <location>
        <begin position="616"/>
        <end position="626"/>
    </location>
</feature>
<dbReference type="Proteomes" id="UP000054408">
    <property type="component" value="Unassembled WGS sequence"/>
</dbReference>
<dbReference type="GO" id="GO:0005524">
    <property type="term" value="F:ATP binding"/>
    <property type="evidence" value="ECO:0007669"/>
    <property type="project" value="UniProtKB-KW"/>
</dbReference>
<keyword evidence="13" id="KW-1185">Reference proteome</keyword>
<dbReference type="InterPro" id="IPR000330">
    <property type="entry name" value="SNF2_N"/>
</dbReference>
<dbReference type="OMA" id="RKMLEKX"/>
<dbReference type="PANTHER" id="PTHR10799">
    <property type="entry name" value="SNF2/RAD54 HELICASE FAMILY"/>
    <property type="match status" value="1"/>
</dbReference>
<evidence type="ECO:0000256" key="5">
    <source>
        <dbReference type="ARBA" id="ARBA00022806"/>
    </source>
</evidence>
<keyword evidence="6" id="KW-0067">ATP-binding</keyword>
<name>A0A0L0D9X3_THETB</name>
<dbReference type="GO" id="GO:0005634">
    <property type="term" value="C:nucleus"/>
    <property type="evidence" value="ECO:0007669"/>
    <property type="project" value="UniProtKB-SubCell"/>
</dbReference>
<feature type="region of interest" description="Disordered" evidence="9">
    <location>
        <begin position="609"/>
        <end position="655"/>
    </location>
</feature>
<dbReference type="InterPro" id="IPR001650">
    <property type="entry name" value="Helicase_C-like"/>
</dbReference>
<evidence type="ECO:0000256" key="1">
    <source>
        <dbReference type="ARBA" id="ARBA00004123"/>
    </source>
</evidence>
<proteinExistence type="inferred from homology"/>
<dbReference type="STRING" id="461836.A0A0L0D9X3"/>
<reference evidence="12 13" key="1">
    <citation type="submission" date="2010-05" db="EMBL/GenBank/DDBJ databases">
        <title>The Genome Sequence of Thecamonas trahens ATCC 50062.</title>
        <authorList>
            <consortium name="The Broad Institute Genome Sequencing Platform"/>
            <person name="Russ C."/>
            <person name="Cuomo C."/>
            <person name="Shea T."/>
            <person name="Young S.K."/>
            <person name="Zeng Q."/>
            <person name="Koehrsen M."/>
            <person name="Haas B."/>
            <person name="Borodovsky M."/>
            <person name="Guigo R."/>
            <person name="Alvarado L."/>
            <person name="Berlin A."/>
            <person name="Bochicchio J."/>
            <person name="Borenstein D."/>
            <person name="Chapman S."/>
            <person name="Chen Z."/>
            <person name="Freedman E."/>
            <person name="Gellesch M."/>
            <person name="Goldberg J."/>
            <person name="Griggs A."/>
            <person name="Gujja S."/>
            <person name="Heilman E."/>
            <person name="Heiman D."/>
            <person name="Hepburn T."/>
            <person name="Howarth C."/>
            <person name="Jen D."/>
            <person name="Larson L."/>
            <person name="Mehta T."/>
            <person name="Park D."/>
            <person name="Pearson M."/>
            <person name="Roberts A."/>
            <person name="Saif S."/>
            <person name="Shenoy N."/>
            <person name="Sisk P."/>
            <person name="Stolte C."/>
            <person name="Sykes S."/>
            <person name="Thomson T."/>
            <person name="Walk T."/>
            <person name="White J."/>
            <person name="Yandava C."/>
            <person name="Burger G."/>
            <person name="Gray M.W."/>
            <person name="Holland P.W.H."/>
            <person name="King N."/>
            <person name="Lang F.B.F."/>
            <person name="Roger A.J."/>
            <person name="Ruiz-Trillo I."/>
            <person name="Lander E."/>
            <person name="Nusbaum C."/>
        </authorList>
    </citation>
    <scope>NUCLEOTIDE SEQUENCE [LARGE SCALE GENOMIC DNA]</scope>
    <source>
        <strain evidence="12 13">ATCC 50062</strain>
    </source>
</reference>
<dbReference type="Pfam" id="PF00176">
    <property type="entry name" value="SNF2-rel_dom"/>
    <property type="match status" value="1"/>
</dbReference>
<keyword evidence="7" id="KW-0175">Coiled coil</keyword>
<dbReference type="InterPro" id="IPR027417">
    <property type="entry name" value="P-loop_NTPase"/>
</dbReference>
<evidence type="ECO:0000256" key="8">
    <source>
        <dbReference type="ARBA" id="ARBA00023242"/>
    </source>
</evidence>
<evidence type="ECO:0000259" key="10">
    <source>
        <dbReference type="PROSITE" id="PS51192"/>
    </source>
</evidence>
<dbReference type="InterPro" id="IPR049730">
    <property type="entry name" value="SNF2/RAD54-like_C"/>
</dbReference>
<accession>A0A0L0D9X3</accession>
<evidence type="ECO:0000256" key="2">
    <source>
        <dbReference type="ARBA" id="ARBA00007025"/>
    </source>
</evidence>
<keyword evidence="4" id="KW-0378">Hydrolase</keyword>
<dbReference type="RefSeq" id="XP_013758229.1">
    <property type="nucleotide sequence ID" value="XM_013902775.1"/>
</dbReference>
<evidence type="ECO:0000256" key="7">
    <source>
        <dbReference type="ARBA" id="ARBA00023054"/>
    </source>
</evidence>
<evidence type="ECO:0000313" key="12">
    <source>
        <dbReference type="EMBL" id="KNC49139.1"/>
    </source>
</evidence>